<keyword evidence="2" id="KW-1185">Reference proteome</keyword>
<dbReference type="EMBL" id="RSDW01000001">
    <property type="protein sequence ID" value="RSL18063.1"/>
    <property type="molecule type" value="Genomic_DNA"/>
</dbReference>
<protein>
    <submittedName>
        <fullName evidence="1">Uncharacterized protein</fullName>
    </submittedName>
</protein>
<comment type="caution">
    <text evidence="1">The sequence shown here is derived from an EMBL/GenBank/DDBJ whole genome shotgun (WGS) entry which is preliminary data.</text>
</comment>
<accession>A0A428MMX6</accession>
<name>A0A428MMX6_9BACT</name>
<sequence>MKTESKNTAPRQSFRQFCCDRAFLSTIRLGMLIFVRSPRFILQRTAVFTVPALLLPLLAGGCARTASPSTASTQAAQQQEIEAARQQLELIPPPSKTRYMAVKSLSTWENPYLTVQGGMVTLHVVTADTNTTTLGVGTMLRPLGARRHDLNVRLSELTTALNAVPESSWPYGRVVAIEEAHEVPVSARPEVRRNMETVIKTLNDLGIVVYEWNETGRS</sequence>
<dbReference type="AlphaFoldDB" id="A0A428MMX6"/>
<reference evidence="1 2" key="1">
    <citation type="submission" date="2018-12" db="EMBL/GenBank/DDBJ databases">
        <title>Sequencing of bacterial isolates from soil warming experiment in Harvard Forest, Massachusetts, USA.</title>
        <authorList>
            <person name="Deangelis K."/>
        </authorList>
    </citation>
    <scope>NUCLEOTIDE SEQUENCE [LARGE SCALE GENOMIC DNA]</scope>
    <source>
        <strain evidence="1 2">EB153</strain>
    </source>
</reference>
<evidence type="ECO:0000313" key="1">
    <source>
        <dbReference type="EMBL" id="RSL18063.1"/>
    </source>
</evidence>
<gene>
    <name evidence="1" type="ORF">EDE15_3619</name>
</gene>
<proteinExistence type="predicted"/>
<organism evidence="1 2">
    <name type="scientific">Edaphobacter aggregans</name>
    <dbReference type="NCBI Taxonomy" id="570835"/>
    <lineage>
        <taxon>Bacteria</taxon>
        <taxon>Pseudomonadati</taxon>
        <taxon>Acidobacteriota</taxon>
        <taxon>Terriglobia</taxon>
        <taxon>Terriglobales</taxon>
        <taxon>Acidobacteriaceae</taxon>
        <taxon>Edaphobacter</taxon>
    </lineage>
</organism>
<dbReference type="Proteomes" id="UP000269669">
    <property type="component" value="Unassembled WGS sequence"/>
</dbReference>
<evidence type="ECO:0000313" key="2">
    <source>
        <dbReference type="Proteomes" id="UP000269669"/>
    </source>
</evidence>